<dbReference type="SUPFAM" id="SSF51445">
    <property type="entry name" value="(Trans)glycosidases"/>
    <property type="match status" value="1"/>
</dbReference>
<dbReference type="Pfam" id="PF13802">
    <property type="entry name" value="Gal_mutarotas_2"/>
    <property type="match status" value="1"/>
</dbReference>
<dbReference type="InterPro" id="IPR013780">
    <property type="entry name" value="Glyco_hydro_b"/>
</dbReference>
<dbReference type="SUPFAM" id="SSF74650">
    <property type="entry name" value="Galactose mutarotase-like"/>
    <property type="match status" value="1"/>
</dbReference>
<dbReference type="CDD" id="cd14752">
    <property type="entry name" value="GH31_N"/>
    <property type="match status" value="1"/>
</dbReference>
<name>A0ABY8V310_9BACI</name>
<dbReference type="CDD" id="cd06604">
    <property type="entry name" value="GH31_glucosidase_II_MalA"/>
    <property type="match status" value="1"/>
</dbReference>
<dbReference type="EMBL" id="CP126446">
    <property type="protein sequence ID" value="WIF98980.1"/>
    <property type="molecule type" value="Genomic_DNA"/>
</dbReference>
<comment type="similarity">
    <text evidence="1 4">Belongs to the glycosyl hydrolase 31 family.</text>
</comment>
<evidence type="ECO:0000256" key="1">
    <source>
        <dbReference type="ARBA" id="ARBA00007806"/>
    </source>
</evidence>
<dbReference type="Gene3D" id="3.20.20.80">
    <property type="entry name" value="Glycosidases"/>
    <property type="match status" value="1"/>
</dbReference>
<sequence length="789" mass="90572">MLEDTSFAIHPGQNLATEHALYQDVGSITSIQRRNGGVTFTCERAYVHLQFYRSDIIRVVMDRAGLPELNSTPAVVAHPEEVDFTVEETEDRVQITSDRLVASVEKKSFRLSVFTPDGQELVGEGNRGIGFKETGEVICFKKMEPEDRFYGFGEKSGFLDKRGESLTMWNTDVYAPHNPETDPLYQSIPYFMALRNGRAYGIYFDNPSKTTFDLKTEKETYSFKGESGKLDYYVLAGAEPKDVIEQYTHITGRMPMPPKWAIGYHQSRYSYESEEEVRALAKTFKEKEIPLDVIYLDIHYMNEYRVFTFDQDRFPNPKKLVEDLKEDGIRIVPIVDPGVKKDPEYDTYKNGVWNDHFCKYLEGDLYFGDVWPGVSAFPDFTDGRTRRWWGNLHQFYTDLGIEGIWNDMNEPAVFNETKTMDTDVIHKHDGDPKTHRQLHNLYGLLMGKATYEGLERNLDGKRPFLLTRAGFAGVQRYASVWTGDNRSFWEHLQMSLPMCMNLGLSGVAFTGPDVGGFAHDTNGELLTRWTQVGAFTPYFRNHSAIGTLYQEPWQFGEEYETIIKRYIQLRYEWLPQLYSLFYEAHTSGLPIMRPLMLEYPSDPKTYGLYDQFMIGDNTLVAPIMQPEVTDRAVYLPGGEWVDYFGGTVYEGGTTHLVHAELDTLPLFVKRGTVIAKRPSGKRAKEEQQELELHAYAHTKGNYETIVYDDDGETTKYRRGEAMKLGISIECQEDQVAISIKNELEWSLPYKKCSFVLHGLEDHQKVRINGEVQSGVWTEQGLKVDVTTES</sequence>
<dbReference type="PROSITE" id="PS00129">
    <property type="entry name" value="GLYCOSYL_HYDROL_F31_1"/>
    <property type="match status" value="1"/>
</dbReference>
<dbReference type="GO" id="GO:0016787">
    <property type="term" value="F:hydrolase activity"/>
    <property type="evidence" value="ECO:0007669"/>
    <property type="project" value="UniProtKB-KW"/>
</dbReference>
<evidence type="ECO:0000256" key="4">
    <source>
        <dbReference type="RuleBase" id="RU361185"/>
    </source>
</evidence>
<dbReference type="PROSITE" id="PS00707">
    <property type="entry name" value="GLYCOSYL_HYDROL_F31_2"/>
    <property type="match status" value="1"/>
</dbReference>
<dbReference type="InterPro" id="IPR017853">
    <property type="entry name" value="GH"/>
</dbReference>
<dbReference type="PANTHER" id="PTHR22762">
    <property type="entry name" value="ALPHA-GLUCOSIDASE"/>
    <property type="match status" value="1"/>
</dbReference>
<feature type="domain" description="Glycoside hydrolase family 31 TIM barrel" evidence="5">
    <location>
        <begin position="255"/>
        <end position="580"/>
    </location>
</feature>
<feature type="domain" description="Glycosyl hydrolase family 31 C-terminal" evidence="8">
    <location>
        <begin position="588"/>
        <end position="674"/>
    </location>
</feature>
<evidence type="ECO:0000313" key="9">
    <source>
        <dbReference type="EMBL" id="WIF98980.1"/>
    </source>
</evidence>
<dbReference type="Gene3D" id="2.60.40.1180">
    <property type="entry name" value="Golgi alpha-mannosidase II"/>
    <property type="match status" value="2"/>
</dbReference>
<evidence type="ECO:0000256" key="3">
    <source>
        <dbReference type="ARBA" id="ARBA00023295"/>
    </source>
</evidence>
<dbReference type="Pfam" id="PF01055">
    <property type="entry name" value="Glyco_hydro_31_2nd"/>
    <property type="match status" value="1"/>
</dbReference>
<dbReference type="InterPro" id="IPR000322">
    <property type="entry name" value="Glyco_hydro_31_TIM"/>
</dbReference>
<accession>A0ABY8V310</accession>
<dbReference type="Pfam" id="PF21365">
    <property type="entry name" value="Glyco_hydro_31_3rd"/>
    <property type="match status" value="1"/>
</dbReference>
<dbReference type="Pfam" id="PF17137">
    <property type="entry name" value="DUF5110"/>
    <property type="match status" value="1"/>
</dbReference>
<gene>
    <name evidence="9" type="ORF">QNI29_04815</name>
</gene>
<organism evidence="9 10">
    <name type="scientific">Pontibacillus chungwhensis</name>
    <dbReference type="NCBI Taxonomy" id="265426"/>
    <lineage>
        <taxon>Bacteria</taxon>
        <taxon>Bacillati</taxon>
        <taxon>Bacillota</taxon>
        <taxon>Bacilli</taxon>
        <taxon>Bacillales</taxon>
        <taxon>Bacillaceae</taxon>
        <taxon>Pontibacillus</taxon>
    </lineage>
</organism>
<feature type="domain" description="DUF5110" evidence="7">
    <location>
        <begin position="689"/>
        <end position="758"/>
    </location>
</feature>
<dbReference type="PANTHER" id="PTHR22762:SF166">
    <property type="entry name" value="ALPHA-GLUCOSIDASE"/>
    <property type="match status" value="1"/>
</dbReference>
<evidence type="ECO:0000259" key="8">
    <source>
        <dbReference type="Pfam" id="PF21365"/>
    </source>
</evidence>
<protein>
    <submittedName>
        <fullName evidence="9">Glycoside hydrolase family 31 protein</fullName>
    </submittedName>
</protein>
<evidence type="ECO:0000259" key="5">
    <source>
        <dbReference type="Pfam" id="PF01055"/>
    </source>
</evidence>
<dbReference type="InterPro" id="IPR025887">
    <property type="entry name" value="Glyco_hydro_31_N_dom"/>
</dbReference>
<keyword evidence="3 4" id="KW-0326">Glycosidase</keyword>
<dbReference type="InterPro" id="IPR033403">
    <property type="entry name" value="DUF5110"/>
</dbReference>
<keyword evidence="2 4" id="KW-0378">Hydrolase</keyword>
<evidence type="ECO:0000259" key="7">
    <source>
        <dbReference type="Pfam" id="PF17137"/>
    </source>
</evidence>
<dbReference type="InterPro" id="IPR030459">
    <property type="entry name" value="Glyco_hydro_31_CS"/>
</dbReference>
<dbReference type="SUPFAM" id="SSF51011">
    <property type="entry name" value="Glycosyl hydrolase domain"/>
    <property type="match status" value="1"/>
</dbReference>
<evidence type="ECO:0000259" key="6">
    <source>
        <dbReference type="Pfam" id="PF13802"/>
    </source>
</evidence>
<dbReference type="RefSeq" id="WP_231418741.1">
    <property type="nucleotide sequence ID" value="NZ_CP126446.1"/>
</dbReference>
<dbReference type="InterPro" id="IPR048395">
    <property type="entry name" value="Glyco_hydro_31_C"/>
</dbReference>
<dbReference type="Proteomes" id="UP001236652">
    <property type="component" value="Chromosome"/>
</dbReference>
<proteinExistence type="inferred from homology"/>
<evidence type="ECO:0000256" key="2">
    <source>
        <dbReference type="ARBA" id="ARBA00022801"/>
    </source>
</evidence>
<evidence type="ECO:0000313" key="10">
    <source>
        <dbReference type="Proteomes" id="UP001236652"/>
    </source>
</evidence>
<dbReference type="InterPro" id="IPR030458">
    <property type="entry name" value="Glyco_hydro_31_AS"/>
</dbReference>
<dbReference type="Gene3D" id="2.60.40.1760">
    <property type="entry name" value="glycosyl hydrolase (family 31)"/>
    <property type="match status" value="1"/>
</dbReference>
<keyword evidence="10" id="KW-1185">Reference proteome</keyword>
<feature type="domain" description="Glycoside hydrolase family 31 N-terminal" evidence="6">
    <location>
        <begin position="47"/>
        <end position="213"/>
    </location>
</feature>
<dbReference type="InterPro" id="IPR011013">
    <property type="entry name" value="Gal_mutarotase_sf_dom"/>
</dbReference>
<reference evidence="9 10" key="1">
    <citation type="submission" date="2023-05" db="EMBL/GenBank/DDBJ databases">
        <title>Comparative genomics reveals the evidence of polycyclic aromatic hydrocarbons degradation in moderately halophilic genus Pontibacillus.</title>
        <authorList>
            <person name="Yang H."/>
            <person name="Qian Z."/>
        </authorList>
    </citation>
    <scope>NUCLEOTIDE SEQUENCE [LARGE SCALE GENOMIC DNA]</scope>
    <source>
        <strain evidence="10">HN14</strain>
    </source>
</reference>